<dbReference type="PROSITE" id="PS00463">
    <property type="entry name" value="ZN2_CY6_FUNGAL_1"/>
    <property type="match status" value="1"/>
</dbReference>
<sequence>MGDATDKPTSGQNADSATARPKRGASKESPAPVVNVNDANDQPEAVVKTEDRDSVEGDHGPKRRKTSATGSETDDKKDTKATKRKPHSKSRRGCATCKKRRVKCDEKHPVCRNCEHLGLECSYKRPLPSYAQGSGNTTPTFAPINPHTVLPAPANTGDGVRGAPNMVDLKLLHNYMTVAWKTITAAGISNEEIWGVDVPALAFQFPFLMHSILVFSASHLSCTQQQNMYTRDIAYHRGEALGQLREAVRHVTPENTDALVAGCILLGMDGLANAAPIVQASEDASTLPPTAWIHHVRGAASILSTVWPLPPHSRFYRLIGQELIDLGSHIMNTRTAHKFVHGGLKCFDDDLADLYPVDPSSVYFPTLAFIDLLFHQRYRADFILRVFAFPALLDNQIIALLFQGDEMARRIIRVYYKLMKSYTSEMKETVWFLEGVSRILPADMEALGPVGLSWIGVDPESARMMLENLQRKKEAMEANSAGSSTAASPQMGNASTPGAPQTPGSPSKLEGMASMANLLGAGAAGGVSSLANLAEMANMNLPAEISNFLNNPRMSGGGAGGDIASLLSNPRNLHLFNEGQQGQIQQMHELLGNLQGLQNIPGLQNLNLQNLASSMPQIQSLMSLIPGGIGGLAGIMGGLGGGQPSPSDGQQQPQSSQQQPSQQQSGPSSVNPSHPPSPNSGL</sequence>
<reference evidence="3 5" key="1">
    <citation type="journal article" date="2016" name="PLoS ONE">
        <title>Sequence Assembly of Yarrowia lipolytica Strain W29/CLIB89 Shows Transposable Element Diversity.</title>
        <authorList>
            <person name="Magnan C."/>
            <person name="Yu J."/>
            <person name="Chang I."/>
            <person name="Jahn E."/>
            <person name="Kanomata Y."/>
            <person name="Wu J."/>
            <person name="Zeller M."/>
            <person name="Oakes M."/>
            <person name="Baldi P."/>
            <person name="Sandmeyer S."/>
        </authorList>
    </citation>
    <scope>NUCLEOTIDE SEQUENCE [LARGE SCALE GENOMIC DNA]</scope>
    <source>
        <strain evidence="3">CLIB89</strain>
        <strain evidence="5">CLIB89(W29)</strain>
    </source>
</reference>
<feature type="compositionally biased region" description="Polar residues" evidence="1">
    <location>
        <begin position="7"/>
        <end position="16"/>
    </location>
</feature>
<dbReference type="EMBL" id="CP017554">
    <property type="protein sequence ID" value="AOW01764.1"/>
    <property type="molecule type" value="Genomic_DNA"/>
</dbReference>
<dbReference type="KEGG" id="yli:2907037"/>
<evidence type="ECO:0000313" key="3">
    <source>
        <dbReference type="EMBL" id="AOW01764.1"/>
    </source>
</evidence>
<name>A0A1H6PHR4_YARLL</name>
<gene>
    <name evidence="4" type="ORF">B0I71DRAFT_127511</name>
    <name evidence="3" type="ORF">YALI1_B20777g</name>
</gene>
<protein>
    <recommendedName>
        <fullName evidence="2">Zn(2)-C6 fungal-type domain-containing protein</fullName>
    </recommendedName>
</protein>
<accession>A0A1H6PHR4</accession>
<feature type="compositionally biased region" description="Pro residues" evidence="1">
    <location>
        <begin position="673"/>
        <end position="682"/>
    </location>
</feature>
<proteinExistence type="predicted"/>
<dbReference type="SUPFAM" id="SSF57701">
    <property type="entry name" value="Zn2/Cys6 DNA-binding domain"/>
    <property type="match status" value="1"/>
</dbReference>
<evidence type="ECO:0000259" key="2">
    <source>
        <dbReference type="PROSITE" id="PS50048"/>
    </source>
</evidence>
<dbReference type="InterPro" id="IPR021858">
    <property type="entry name" value="Fun_TF"/>
</dbReference>
<dbReference type="Pfam" id="PF11951">
    <property type="entry name" value="Fungal_trans_2"/>
    <property type="match status" value="1"/>
</dbReference>
<reference evidence="4 6" key="2">
    <citation type="submission" date="2018-07" db="EMBL/GenBank/DDBJ databases">
        <title>Draft Genome Assemblies for Five Robust Yarrowia lipolytica Strains Exhibiting High Lipid Production and Pentose Sugar Utilization and Sugar Alcohol Secretion from Undetoxified Lignocellulosic Biomass Hydrolysates.</title>
        <authorList>
            <consortium name="DOE Joint Genome Institute"/>
            <person name="Walker C."/>
            <person name="Ryu S."/>
            <person name="Na H."/>
            <person name="Zane M."/>
            <person name="LaButti K."/>
            <person name="Lipzen A."/>
            <person name="Haridas S."/>
            <person name="Barry K."/>
            <person name="Grigoriev I.V."/>
            <person name="Quarterman J."/>
            <person name="Slininger P."/>
            <person name="Dien B."/>
            <person name="Trinh C.T."/>
        </authorList>
    </citation>
    <scope>NUCLEOTIDE SEQUENCE [LARGE SCALE GENOMIC DNA]</scope>
    <source>
        <strain evidence="4 6">YB392</strain>
    </source>
</reference>
<feature type="region of interest" description="Disordered" evidence="1">
    <location>
        <begin position="1"/>
        <end position="97"/>
    </location>
</feature>
<dbReference type="PANTHER" id="PTHR47784">
    <property type="entry name" value="STEROL UPTAKE CONTROL PROTEIN 2"/>
    <property type="match status" value="1"/>
</dbReference>
<dbReference type="OrthoDB" id="416217at2759"/>
<dbReference type="SMART" id="SM00066">
    <property type="entry name" value="GAL4"/>
    <property type="match status" value="1"/>
</dbReference>
<dbReference type="Pfam" id="PF00172">
    <property type="entry name" value="Zn_clus"/>
    <property type="match status" value="1"/>
</dbReference>
<dbReference type="VEuPathDB" id="FungiDB:YALI0_B15818g"/>
<evidence type="ECO:0000313" key="5">
    <source>
        <dbReference type="Proteomes" id="UP000182444"/>
    </source>
</evidence>
<dbReference type="GO" id="GO:0001228">
    <property type="term" value="F:DNA-binding transcription activator activity, RNA polymerase II-specific"/>
    <property type="evidence" value="ECO:0007669"/>
    <property type="project" value="TreeGrafter"/>
</dbReference>
<dbReference type="Proteomes" id="UP000182444">
    <property type="component" value="Chromosome 1B"/>
</dbReference>
<dbReference type="InterPro" id="IPR036864">
    <property type="entry name" value="Zn2-C6_fun-type_DNA-bd_sf"/>
</dbReference>
<dbReference type="InterPro" id="IPR001138">
    <property type="entry name" value="Zn2Cys6_DnaBD"/>
</dbReference>
<evidence type="ECO:0000313" key="6">
    <source>
        <dbReference type="Proteomes" id="UP000256601"/>
    </source>
</evidence>
<dbReference type="CDD" id="cd00067">
    <property type="entry name" value="GAL4"/>
    <property type="match status" value="1"/>
</dbReference>
<dbReference type="InterPro" id="IPR053157">
    <property type="entry name" value="Sterol_Uptake_Regulator"/>
</dbReference>
<dbReference type="RefSeq" id="XP_500947.1">
    <property type="nucleotide sequence ID" value="XM_500947.1"/>
</dbReference>
<feature type="region of interest" description="Disordered" evidence="1">
    <location>
        <begin position="473"/>
        <end position="510"/>
    </location>
</feature>
<feature type="compositionally biased region" description="Basic residues" evidence="1">
    <location>
        <begin position="82"/>
        <end position="97"/>
    </location>
</feature>
<feature type="compositionally biased region" description="Basic and acidic residues" evidence="1">
    <location>
        <begin position="47"/>
        <end position="60"/>
    </location>
</feature>
<dbReference type="PROSITE" id="PS50048">
    <property type="entry name" value="ZN2_CY6_FUNGAL_2"/>
    <property type="match status" value="1"/>
</dbReference>
<dbReference type="VEuPathDB" id="FungiDB:YALI1_B20777g"/>
<dbReference type="AlphaFoldDB" id="A0A1H6PHR4"/>
<feature type="region of interest" description="Disordered" evidence="1">
    <location>
        <begin position="635"/>
        <end position="682"/>
    </location>
</feature>
<dbReference type="Gene3D" id="4.10.240.10">
    <property type="entry name" value="Zn(2)-C6 fungal-type DNA-binding domain"/>
    <property type="match status" value="1"/>
</dbReference>
<dbReference type="EMBL" id="KZ858953">
    <property type="protein sequence ID" value="RDW28404.1"/>
    <property type="molecule type" value="Genomic_DNA"/>
</dbReference>
<feature type="compositionally biased region" description="Polar residues" evidence="1">
    <location>
        <begin position="480"/>
        <end position="505"/>
    </location>
</feature>
<dbReference type="GO" id="GO:0008270">
    <property type="term" value="F:zinc ion binding"/>
    <property type="evidence" value="ECO:0007669"/>
    <property type="project" value="InterPro"/>
</dbReference>
<dbReference type="Proteomes" id="UP000256601">
    <property type="component" value="Unassembled WGS sequence"/>
</dbReference>
<dbReference type="eggNOG" id="ENOG502QRM1">
    <property type="taxonomic scope" value="Eukaryota"/>
</dbReference>
<dbReference type="PANTHER" id="PTHR47784:SF5">
    <property type="entry name" value="STEROL UPTAKE CONTROL PROTEIN 2"/>
    <property type="match status" value="1"/>
</dbReference>
<evidence type="ECO:0000256" key="1">
    <source>
        <dbReference type="SAM" id="MobiDB-lite"/>
    </source>
</evidence>
<feature type="domain" description="Zn(2)-C6 fungal-type" evidence="2">
    <location>
        <begin position="93"/>
        <end position="123"/>
    </location>
</feature>
<organism evidence="3 5">
    <name type="scientific">Yarrowia lipolytica</name>
    <name type="common">Candida lipolytica</name>
    <dbReference type="NCBI Taxonomy" id="4952"/>
    <lineage>
        <taxon>Eukaryota</taxon>
        <taxon>Fungi</taxon>
        <taxon>Dikarya</taxon>
        <taxon>Ascomycota</taxon>
        <taxon>Saccharomycotina</taxon>
        <taxon>Dipodascomycetes</taxon>
        <taxon>Dipodascales</taxon>
        <taxon>Dipodascales incertae sedis</taxon>
        <taxon>Yarrowia</taxon>
    </lineage>
</organism>
<dbReference type="GeneID" id="2907037"/>
<feature type="compositionally biased region" description="Low complexity" evidence="1">
    <location>
        <begin position="644"/>
        <end position="672"/>
    </location>
</feature>
<evidence type="ECO:0000313" key="4">
    <source>
        <dbReference type="EMBL" id="RDW28404.1"/>
    </source>
</evidence>